<sequence>MPILKVRKPKAIFFDMFGTVVKTSFIDKVLFPYIRNNCDTFLANNWGKRVLMRDINLLREQSIDDGGPLIAKSNEPNDKIRRSVVEYILRCQEEVRTNEAIRIFRFHILFDALNRGKIRTAVYSDVAIGLGDWAIKQNIDLYVLSNGWKYGSMKFLKKTNHEDLTLLIKDYIDTDAGSLTDPSTFAMIVQKLGLQSPDDALFLTHWGVEGIAAHRAGLSVILVTTHRDDIIREHTEETKKCQLPIIRSFNELIFTHDAPPASTLGSSVDDWSGISGSGTESCPSSASRSMPNMSNNNSGGSNNGSVNKSKSNKSIQSSSNSKTSAYQSKKTQI</sequence>
<proteinExistence type="predicted"/>
<keyword evidence="3" id="KW-1185">Reference proteome</keyword>
<comment type="caution">
    <text evidence="2">The sequence shown here is derived from an EMBL/GenBank/DDBJ whole genome shotgun (WGS) entry which is preliminary data.</text>
</comment>
<dbReference type="PANTHER" id="PTHR20371">
    <property type="entry name" value="ENOLASE-PHOSPHATASE E1"/>
    <property type="match status" value="1"/>
</dbReference>
<dbReference type="GO" id="GO:0019509">
    <property type="term" value="P:L-methionine salvage from methylthioadenosine"/>
    <property type="evidence" value="ECO:0007669"/>
    <property type="project" value="TreeGrafter"/>
</dbReference>
<protein>
    <submittedName>
        <fullName evidence="2">Uncharacterized protein</fullName>
    </submittedName>
</protein>
<dbReference type="AlphaFoldDB" id="A0A9Q0MBT9"/>
<gene>
    <name evidence="2" type="ORF">RDWZM_002018</name>
</gene>
<dbReference type="SUPFAM" id="SSF56784">
    <property type="entry name" value="HAD-like"/>
    <property type="match status" value="1"/>
</dbReference>
<dbReference type="Proteomes" id="UP001142055">
    <property type="component" value="Chromosome 1"/>
</dbReference>
<name>A0A9Q0MBT9_BLOTA</name>
<feature type="region of interest" description="Disordered" evidence="1">
    <location>
        <begin position="265"/>
        <end position="333"/>
    </location>
</feature>
<accession>A0A9Q0MBT9</accession>
<evidence type="ECO:0000313" key="3">
    <source>
        <dbReference type="Proteomes" id="UP001142055"/>
    </source>
</evidence>
<dbReference type="InterPro" id="IPR023214">
    <property type="entry name" value="HAD_sf"/>
</dbReference>
<evidence type="ECO:0000313" key="2">
    <source>
        <dbReference type="EMBL" id="KAJ6223473.1"/>
    </source>
</evidence>
<dbReference type="Gene3D" id="3.40.50.1000">
    <property type="entry name" value="HAD superfamily/HAD-like"/>
    <property type="match status" value="1"/>
</dbReference>
<dbReference type="GO" id="GO:0043874">
    <property type="term" value="F:acireductone synthase activity"/>
    <property type="evidence" value="ECO:0007669"/>
    <property type="project" value="TreeGrafter"/>
</dbReference>
<dbReference type="PANTHER" id="PTHR20371:SF1">
    <property type="entry name" value="ENOLASE-PHOSPHATASE E1"/>
    <property type="match status" value="1"/>
</dbReference>
<reference evidence="2" key="1">
    <citation type="submission" date="2022-12" db="EMBL/GenBank/DDBJ databases">
        <title>Genome assemblies of Blomia tropicalis.</title>
        <authorList>
            <person name="Cui Y."/>
        </authorList>
    </citation>
    <scope>NUCLEOTIDE SEQUENCE</scope>
    <source>
        <tissue evidence="2">Adult mites</tissue>
    </source>
</reference>
<organism evidence="2 3">
    <name type="scientific">Blomia tropicalis</name>
    <name type="common">Mite</name>
    <dbReference type="NCBI Taxonomy" id="40697"/>
    <lineage>
        <taxon>Eukaryota</taxon>
        <taxon>Metazoa</taxon>
        <taxon>Ecdysozoa</taxon>
        <taxon>Arthropoda</taxon>
        <taxon>Chelicerata</taxon>
        <taxon>Arachnida</taxon>
        <taxon>Acari</taxon>
        <taxon>Acariformes</taxon>
        <taxon>Sarcoptiformes</taxon>
        <taxon>Astigmata</taxon>
        <taxon>Glycyphagoidea</taxon>
        <taxon>Echimyopodidae</taxon>
        <taxon>Blomia</taxon>
    </lineage>
</organism>
<evidence type="ECO:0000256" key="1">
    <source>
        <dbReference type="SAM" id="MobiDB-lite"/>
    </source>
</evidence>
<feature type="compositionally biased region" description="Low complexity" evidence="1">
    <location>
        <begin position="284"/>
        <end position="324"/>
    </location>
</feature>
<dbReference type="EMBL" id="JAPWDV010000001">
    <property type="protein sequence ID" value="KAJ6223473.1"/>
    <property type="molecule type" value="Genomic_DNA"/>
</dbReference>
<dbReference type="InterPro" id="IPR036412">
    <property type="entry name" value="HAD-like_sf"/>
</dbReference>